<name>A0A0A9E5L3_ARUDO</name>
<organism evidence="1">
    <name type="scientific">Arundo donax</name>
    <name type="common">Giant reed</name>
    <name type="synonym">Donax arundinaceus</name>
    <dbReference type="NCBI Taxonomy" id="35708"/>
    <lineage>
        <taxon>Eukaryota</taxon>
        <taxon>Viridiplantae</taxon>
        <taxon>Streptophyta</taxon>
        <taxon>Embryophyta</taxon>
        <taxon>Tracheophyta</taxon>
        <taxon>Spermatophyta</taxon>
        <taxon>Magnoliopsida</taxon>
        <taxon>Liliopsida</taxon>
        <taxon>Poales</taxon>
        <taxon>Poaceae</taxon>
        <taxon>PACMAD clade</taxon>
        <taxon>Arundinoideae</taxon>
        <taxon>Arundineae</taxon>
        <taxon>Arundo</taxon>
    </lineage>
</organism>
<accession>A0A0A9E5L3</accession>
<proteinExistence type="predicted"/>
<dbReference type="AlphaFoldDB" id="A0A0A9E5L3"/>
<reference evidence="1" key="1">
    <citation type="submission" date="2014-09" db="EMBL/GenBank/DDBJ databases">
        <authorList>
            <person name="Magalhaes I.L.F."/>
            <person name="Oliveira U."/>
            <person name="Santos F.R."/>
            <person name="Vidigal T.H.D.A."/>
            <person name="Brescovit A.D."/>
            <person name="Santos A.J."/>
        </authorList>
    </citation>
    <scope>NUCLEOTIDE SEQUENCE</scope>
    <source>
        <tissue evidence="1">Shoot tissue taken approximately 20 cm above the soil surface</tissue>
    </source>
</reference>
<protein>
    <submittedName>
        <fullName evidence="1">Uncharacterized protein</fullName>
    </submittedName>
</protein>
<dbReference type="EMBL" id="GBRH01203572">
    <property type="protein sequence ID" value="JAD94323.1"/>
    <property type="molecule type" value="Transcribed_RNA"/>
</dbReference>
<reference evidence="1" key="2">
    <citation type="journal article" date="2015" name="Data Brief">
        <title>Shoot transcriptome of the giant reed, Arundo donax.</title>
        <authorList>
            <person name="Barrero R.A."/>
            <person name="Guerrero F.D."/>
            <person name="Moolhuijzen P."/>
            <person name="Goolsby J.A."/>
            <person name="Tidwell J."/>
            <person name="Bellgard S.E."/>
            <person name="Bellgard M.I."/>
        </authorList>
    </citation>
    <scope>NUCLEOTIDE SEQUENCE</scope>
    <source>
        <tissue evidence="1">Shoot tissue taken approximately 20 cm above the soil surface</tissue>
    </source>
</reference>
<sequence>MWVTHPQLQSCQYVLFYKLFLRLAKKASIGICFPSLEDFSLFLGVGVVEQGLSASRSGEMCLVLSTASSCCSISAK</sequence>
<evidence type="ECO:0000313" key="1">
    <source>
        <dbReference type="EMBL" id="JAD94323.1"/>
    </source>
</evidence>